<dbReference type="Pfam" id="PF00857">
    <property type="entry name" value="Isochorismatase"/>
    <property type="match status" value="1"/>
</dbReference>
<protein>
    <submittedName>
        <fullName evidence="3">Cysteine hydrolase</fullName>
    </submittedName>
</protein>
<evidence type="ECO:0000313" key="4">
    <source>
        <dbReference type="Proteomes" id="UP001430919"/>
    </source>
</evidence>
<proteinExistence type="predicted"/>
<dbReference type="GO" id="GO:0016787">
    <property type="term" value="F:hydrolase activity"/>
    <property type="evidence" value="ECO:0007669"/>
    <property type="project" value="UniProtKB-KW"/>
</dbReference>
<dbReference type="RefSeq" id="WP_229990737.1">
    <property type="nucleotide sequence ID" value="NZ_JAJJMO010000001.1"/>
</dbReference>
<keyword evidence="1 3" id="KW-0378">Hydrolase</keyword>
<dbReference type="CDD" id="cd01014">
    <property type="entry name" value="nicotinamidase_related"/>
    <property type="match status" value="1"/>
</dbReference>
<reference evidence="3" key="1">
    <citation type="submission" date="2021-11" db="EMBL/GenBank/DDBJ databases">
        <title>Description of novel Flavobacterium species.</title>
        <authorList>
            <person name="Saticioglu I.B."/>
            <person name="Ay H."/>
            <person name="Altun S."/>
            <person name="Duman M."/>
        </authorList>
    </citation>
    <scope>NUCLEOTIDE SEQUENCE</scope>
    <source>
        <strain evidence="3">F-65</strain>
    </source>
</reference>
<dbReference type="SUPFAM" id="SSF52499">
    <property type="entry name" value="Isochorismatase-like hydrolases"/>
    <property type="match status" value="1"/>
</dbReference>
<comment type="caution">
    <text evidence="3">The sequence shown here is derived from an EMBL/GenBank/DDBJ whole genome shotgun (WGS) entry which is preliminary data.</text>
</comment>
<dbReference type="Proteomes" id="UP001430919">
    <property type="component" value="Unassembled WGS sequence"/>
</dbReference>
<keyword evidence="4" id="KW-1185">Reference proteome</keyword>
<dbReference type="EMBL" id="JAJJMO010000001">
    <property type="protein sequence ID" value="MCC9073829.1"/>
    <property type="molecule type" value="Genomic_DNA"/>
</dbReference>
<evidence type="ECO:0000313" key="3">
    <source>
        <dbReference type="EMBL" id="MCC9073829.1"/>
    </source>
</evidence>
<sequence length="189" mass="21028">MKISKLDNPALILIDIQKGFDNINYWGAERNNLDAEQNAAELLEIWRSNKLPIFHIQHCSSNPHSLLHETNPGNAFKDIVKPNPGENVIQKNVNSAFIGTDLKEQLDEAKIDTLVIIGLTTDHCVSTTTRMAGNFGYNTFLISDATAAFNKKGLNDQEFSAETIHETALASLNEEFAQVVTTDFIKQNI</sequence>
<dbReference type="Gene3D" id="3.40.50.850">
    <property type="entry name" value="Isochorismatase-like"/>
    <property type="match status" value="1"/>
</dbReference>
<dbReference type="PANTHER" id="PTHR43540:SF1">
    <property type="entry name" value="ISOCHORISMATASE HYDROLASE"/>
    <property type="match status" value="1"/>
</dbReference>
<dbReference type="InterPro" id="IPR000868">
    <property type="entry name" value="Isochorismatase-like_dom"/>
</dbReference>
<organism evidence="3 4">
    <name type="scientific">Flavobacterium pisciphilum</name>
    <dbReference type="NCBI Taxonomy" id="2893755"/>
    <lineage>
        <taxon>Bacteria</taxon>
        <taxon>Pseudomonadati</taxon>
        <taxon>Bacteroidota</taxon>
        <taxon>Flavobacteriia</taxon>
        <taxon>Flavobacteriales</taxon>
        <taxon>Flavobacteriaceae</taxon>
        <taxon>Flavobacterium</taxon>
    </lineage>
</organism>
<name>A0ABS8MYH0_9FLAO</name>
<evidence type="ECO:0000256" key="1">
    <source>
        <dbReference type="ARBA" id="ARBA00022801"/>
    </source>
</evidence>
<dbReference type="InterPro" id="IPR050272">
    <property type="entry name" value="Isochorismatase-like_hydrls"/>
</dbReference>
<dbReference type="InterPro" id="IPR036380">
    <property type="entry name" value="Isochorismatase-like_sf"/>
</dbReference>
<feature type="domain" description="Isochorismatase-like" evidence="2">
    <location>
        <begin position="10"/>
        <end position="183"/>
    </location>
</feature>
<accession>A0ABS8MYH0</accession>
<evidence type="ECO:0000259" key="2">
    <source>
        <dbReference type="Pfam" id="PF00857"/>
    </source>
</evidence>
<dbReference type="PANTHER" id="PTHR43540">
    <property type="entry name" value="PEROXYUREIDOACRYLATE/UREIDOACRYLATE AMIDOHYDROLASE-RELATED"/>
    <property type="match status" value="1"/>
</dbReference>
<gene>
    <name evidence="3" type="ORF">LNQ49_19790</name>
</gene>